<evidence type="ECO:0000256" key="8">
    <source>
        <dbReference type="ARBA" id="ARBA00022741"/>
    </source>
</evidence>
<keyword evidence="7 14" id="KW-0812">Transmembrane</keyword>
<evidence type="ECO:0000259" key="15">
    <source>
        <dbReference type="PROSITE" id="PS50109"/>
    </source>
</evidence>
<evidence type="ECO:0000313" key="17">
    <source>
        <dbReference type="Proteomes" id="UP001079657"/>
    </source>
</evidence>
<keyword evidence="17" id="KW-1185">Reference proteome</keyword>
<keyword evidence="4" id="KW-1003">Cell membrane</keyword>
<evidence type="ECO:0000256" key="14">
    <source>
        <dbReference type="SAM" id="Phobius"/>
    </source>
</evidence>
<dbReference type="InterPro" id="IPR005467">
    <property type="entry name" value="His_kinase_dom"/>
</dbReference>
<evidence type="ECO:0000256" key="2">
    <source>
        <dbReference type="ARBA" id="ARBA00004651"/>
    </source>
</evidence>
<dbReference type="CDD" id="cd00075">
    <property type="entry name" value="HATPase"/>
    <property type="match status" value="1"/>
</dbReference>
<gene>
    <name evidence="16" type="ORF">OXH55_08165</name>
</gene>
<dbReference type="SUPFAM" id="SSF47384">
    <property type="entry name" value="Homodimeric domain of signal transducing histidine kinase"/>
    <property type="match status" value="1"/>
</dbReference>
<dbReference type="CDD" id="cd00082">
    <property type="entry name" value="HisKA"/>
    <property type="match status" value="1"/>
</dbReference>
<dbReference type="InterPro" id="IPR004358">
    <property type="entry name" value="Sig_transdc_His_kin-like_C"/>
</dbReference>
<dbReference type="EMBL" id="JAPQES010000002">
    <property type="protein sequence ID" value="MCY6370604.1"/>
    <property type="molecule type" value="Genomic_DNA"/>
</dbReference>
<keyword evidence="10" id="KW-0067">ATP-binding</keyword>
<feature type="domain" description="Histidine kinase" evidence="15">
    <location>
        <begin position="254"/>
        <end position="471"/>
    </location>
</feature>
<feature type="transmembrane region" description="Helical" evidence="14">
    <location>
        <begin position="163"/>
        <end position="187"/>
    </location>
</feature>
<evidence type="ECO:0000256" key="4">
    <source>
        <dbReference type="ARBA" id="ARBA00022475"/>
    </source>
</evidence>
<keyword evidence="6" id="KW-0808">Transferase</keyword>
<sequence>MKFMNRNKWTITGAFLRALLVVIFIIFFMNIILIFSSVLNTTKISLYAPSDFTRKFSKYIEYKDNTPYVTEEGKMQLKNKSAWIQILGEDFKEKYSLNKPEGVSEIYNPLTIVHAYKYDIKNYTIFIGESKHNDKTYSYIIGFPIKFVAKYTMEYSPFMVRKILSGGILILLLIDICIAIIVAYIFFGKKMGKPLENIIKGIKEMSHGNYQKHYKEQGIYKNVFVSLNKLNKTLNENNIKRKELDKMRDNWISSISHDVKTPLSSIKGYAEIMKEPDYSFSNEEIKEYSDIIWNKASYIQELIEELNLTYKLKNNLFSLNKTKVNMVNMLQNIIIEILNDPIYSNRNINLHYEKENVMCFIDEVLFKRAVINLIFNSIIHNDESVKVDVSIYEKNNTVYILIKDTGKGISKEDLPYIFERYYRGTNTSFSNKGSGLGMAIAKQIIDIHGGYISVKSELGVGANIKINFKGA</sequence>
<evidence type="ECO:0000256" key="13">
    <source>
        <dbReference type="ARBA" id="ARBA00023136"/>
    </source>
</evidence>
<keyword evidence="13 14" id="KW-0472">Membrane</keyword>
<dbReference type="GO" id="GO:0016301">
    <property type="term" value="F:kinase activity"/>
    <property type="evidence" value="ECO:0007669"/>
    <property type="project" value="UniProtKB-KW"/>
</dbReference>
<evidence type="ECO:0000256" key="10">
    <source>
        <dbReference type="ARBA" id="ARBA00022840"/>
    </source>
</evidence>
<accession>A0ABT4CRJ3</accession>
<evidence type="ECO:0000256" key="7">
    <source>
        <dbReference type="ARBA" id="ARBA00022692"/>
    </source>
</evidence>
<evidence type="ECO:0000256" key="9">
    <source>
        <dbReference type="ARBA" id="ARBA00022777"/>
    </source>
</evidence>
<keyword evidence="5" id="KW-0597">Phosphoprotein</keyword>
<dbReference type="InterPro" id="IPR050398">
    <property type="entry name" value="HssS/ArlS-like"/>
</dbReference>
<reference evidence="16" key="1">
    <citation type="submission" date="2022-12" db="EMBL/GenBank/DDBJ databases">
        <authorList>
            <person name="Wang J."/>
        </authorList>
    </citation>
    <scope>NUCLEOTIDE SEQUENCE</scope>
    <source>
        <strain evidence="16">HY-42-06</strain>
    </source>
</reference>
<dbReference type="Pfam" id="PF02518">
    <property type="entry name" value="HATPase_c"/>
    <property type="match status" value="1"/>
</dbReference>
<evidence type="ECO:0000256" key="6">
    <source>
        <dbReference type="ARBA" id="ARBA00022679"/>
    </source>
</evidence>
<evidence type="ECO:0000256" key="5">
    <source>
        <dbReference type="ARBA" id="ARBA00022553"/>
    </source>
</evidence>
<protein>
    <recommendedName>
        <fullName evidence="3">histidine kinase</fullName>
        <ecNumber evidence="3">2.7.13.3</ecNumber>
    </recommendedName>
</protein>
<evidence type="ECO:0000256" key="3">
    <source>
        <dbReference type="ARBA" id="ARBA00012438"/>
    </source>
</evidence>
<evidence type="ECO:0000256" key="11">
    <source>
        <dbReference type="ARBA" id="ARBA00022989"/>
    </source>
</evidence>
<dbReference type="RefSeq" id="WP_268049347.1">
    <property type="nucleotide sequence ID" value="NZ_JAPQES010000002.1"/>
</dbReference>
<name>A0ABT4CRJ3_9CLOT</name>
<dbReference type="SUPFAM" id="SSF55874">
    <property type="entry name" value="ATPase domain of HSP90 chaperone/DNA topoisomerase II/histidine kinase"/>
    <property type="match status" value="1"/>
</dbReference>
<dbReference type="Pfam" id="PF00512">
    <property type="entry name" value="HisKA"/>
    <property type="match status" value="1"/>
</dbReference>
<comment type="subcellular location">
    <subcellularLocation>
        <location evidence="2">Cell membrane</location>
        <topology evidence="2">Multi-pass membrane protein</topology>
    </subcellularLocation>
</comment>
<dbReference type="InterPro" id="IPR003661">
    <property type="entry name" value="HisK_dim/P_dom"/>
</dbReference>
<dbReference type="EC" id="2.7.13.3" evidence="3"/>
<dbReference type="InterPro" id="IPR036097">
    <property type="entry name" value="HisK_dim/P_sf"/>
</dbReference>
<dbReference type="SMART" id="SM00388">
    <property type="entry name" value="HisKA"/>
    <property type="match status" value="1"/>
</dbReference>
<keyword evidence="8" id="KW-0547">Nucleotide-binding</keyword>
<dbReference type="Gene3D" id="1.10.287.130">
    <property type="match status" value="1"/>
</dbReference>
<dbReference type="InterPro" id="IPR003594">
    <property type="entry name" value="HATPase_dom"/>
</dbReference>
<evidence type="ECO:0000313" key="16">
    <source>
        <dbReference type="EMBL" id="MCY6370604.1"/>
    </source>
</evidence>
<proteinExistence type="predicted"/>
<feature type="transmembrane region" description="Helical" evidence="14">
    <location>
        <begin position="12"/>
        <end position="35"/>
    </location>
</feature>
<evidence type="ECO:0000256" key="12">
    <source>
        <dbReference type="ARBA" id="ARBA00023012"/>
    </source>
</evidence>
<dbReference type="InterPro" id="IPR036890">
    <property type="entry name" value="HATPase_C_sf"/>
</dbReference>
<organism evidence="16 17">
    <name type="scientific">Clostridium ganghwense</name>
    <dbReference type="NCBI Taxonomy" id="312089"/>
    <lineage>
        <taxon>Bacteria</taxon>
        <taxon>Bacillati</taxon>
        <taxon>Bacillota</taxon>
        <taxon>Clostridia</taxon>
        <taxon>Eubacteriales</taxon>
        <taxon>Clostridiaceae</taxon>
        <taxon>Clostridium</taxon>
    </lineage>
</organism>
<evidence type="ECO:0000256" key="1">
    <source>
        <dbReference type="ARBA" id="ARBA00000085"/>
    </source>
</evidence>
<dbReference type="SMART" id="SM00387">
    <property type="entry name" value="HATPase_c"/>
    <property type="match status" value="1"/>
</dbReference>
<dbReference type="PANTHER" id="PTHR45528">
    <property type="entry name" value="SENSOR HISTIDINE KINASE CPXA"/>
    <property type="match status" value="1"/>
</dbReference>
<comment type="catalytic activity">
    <reaction evidence="1">
        <text>ATP + protein L-histidine = ADP + protein N-phospho-L-histidine.</text>
        <dbReference type="EC" id="2.7.13.3"/>
    </reaction>
</comment>
<keyword evidence="11 14" id="KW-1133">Transmembrane helix</keyword>
<dbReference type="Gene3D" id="3.30.565.10">
    <property type="entry name" value="Histidine kinase-like ATPase, C-terminal domain"/>
    <property type="match status" value="1"/>
</dbReference>
<comment type="caution">
    <text evidence="16">The sequence shown here is derived from an EMBL/GenBank/DDBJ whole genome shotgun (WGS) entry which is preliminary data.</text>
</comment>
<dbReference type="PRINTS" id="PR00344">
    <property type="entry name" value="BCTRLSENSOR"/>
</dbReference>
<dbReference type="PROSITE" id="PS50109">
    <property type="entry name" value="HIS_KIN"/>
    <property type="match status" value="1"/>
</dbReference>
<dbReference type="Proteomes" id="UP001079657">
    <property type="component" value="Unassembled WGS sequence"/>
</dbReference>
<dbReference type="PANTHER" id="PTHR45528:SF1">
    <property type="entry name" value="SENSOR HISTIDINE KINASE CPXA"/>
    <property type="match status" value="1"/>
</dbReference>
<keyword evidence="9 16" id="KW-0418">Kinase</keyword>
<keyword evidence="12" id="KW-0902">Two-component regulatory system</keyword>